<evidence type="ECO:0000313" key="1">
    <source>
        <dbReference type="EMBL" id="EDS71760.1"/>
    </source>
</evidence>
<dbReference type="GeneID" id="98000545"/>
<reference evidence="1" key="1">
    <citation type="submission" date="2008-01" db="EMBL/GenBank/DDBJ databases">
        <authorList>
            <person name="Fulton L."/>
            <person name="Clifton S."/>
            <person name="Fulton B."/>
            <person name="Xu J."/>
            <person name="Minx P."/>
            <person name="Pepin K.H."/>
            <person name="Johnson M."/>
            <person name="Thiruvilangam P."/>
            <person name="Bhonagiri V."/>
            <person name="Nash W.E."/>
            <person name="Mardis E.R."/>
            <person name="Wilson R.K."/>
        </authorList>
    </citation>
    <scope>NUCLEOTIDE SEQUENCE [LARGE SCALE GENOMIC DNA]</scope>
    <source>
        <strain evidence="1">DSM 17244</strain>
    </source>
</reference>
<accession>B1CBW3</accession>
<keyword evidence="2" id="KW-1185">Reference proteome</keyword>
<proteinExistence type="predicted"/>
<dbReference type="eggNOG" id="ENOG502ZB04">
    <property type="taxonomic scope" value="Bacteria"/>
</dbReference>
<gene>
    <name evidence="1" type="ORF">ANASTE_01462</name>
</gene>
<reference evidence="1" key="2">
    <citation type="submission" date="2013-08" db="EMBL/GenBank/DDBJ databases">
        <title>Draft genome sequence of Anaerofustis stercorihominis (DSM 17244).</title>
        <authorList>
            <person name="Sudarsanam P."/>
            <person name="Ley R."/>
            <person name="Guruge J."/>
            <person name="Turnbaugh P.J."/>
            <person name="Mahowald M."/>
            <person name="Liep D."/>
            <person name="Gordon J."/>
        </authorList>
    </citation>
    <scope>NUCLEOTIDE SEQUENCE</scope>
    <source>
        <strain evidence="1">DSM 17244</strain>
    </source>
</reference>
<dbReference type="RefSeq" id="WP_007050230.1">
    <property type="nucleotide sequence ID" value="NZ_DS560019.1"/>
</dbReference>
<comment type="caution">
    <text evidence="1">The sequence shown here is derived from an EMBL/GenBank/DDBJ whole genome shotgun (WGS) entry which is preliminary data.</text>
</comment>
<name>B1CBW3_9FIRM</name>
<organism evidence="1 2">
    <name type="scientific">Anaerofustis stercorihominis DSM 17244</name>
    <dbReference type="NCBI Taxonomy" id="445971"/>
    <lineage>
        <taxon>Bacteria</taxon>
        <taxon>Bacillati</taxon>
        <taxon>Bacillota</taxon>
        <taxon>Clostridia</taxon>
        <taxon>Eubacteriales</taxon>
        <taxon>Eubacteriaceae</taxon>
        <taxon>Anaerofustis</taxon>
    </lineage>
</organism>
<protein>
    <submittedName>
        <fullName evidence="1">Uncharacterized protein</fullName>
    </submittedName>
</protein>
<dbReference type="HOGENOM" id="CLU_607864_0_0_9"/>
<dbReference type="STRING" id="445971.ANASTE_01462"/>
<sequence>MQNKNINRNRLPQNNKPIKKERKKSFIRKRYKEIIIISAILVFFLFSVFHTEDTVILNSQKHITTETAESYIFTNSEYVDLKETTPIKFTVKEGQKVGSNTKLSSSYKIKTNKYINDAIKVIDWRLKNKSYESREVFFRDLSELEEKITSTQDKYDNAKSSNNTTSINKYGASLTKLKDKKNMMQKSMKYIFADSATLKKIKSELKSKKSSKNKSLTISNLNFSFTGNIYFSRTGYEEVLNTNVMGALSKDYFDYLKGFKPPSTKDDKSIIKIVNNQCAYVCAVVNKDTYVEGEKEAKKYNKSVKKNHDLKTDGEYYDYLLTRVDMLITYPTIKFEDNDEVLDEGYLINSMDYGDDKKVLVICLKDAFDHLINVDKTKLNIHTNEVNVFTIPKSAIIEDGSKKYVYALTSGNFKELVEVKVYEEGFKNVLLKPSENPRLSNNMEVITNPD</sequence>
<evidence type="ECO:0000313" key="2">
    <source>
        <dbReference type="Proteomes" id="UP000005178"/>
    </source>
</evidence>
<dbReference type="Proteomes" id="UP000005178">
    <property type="component" value="Unassembled WGS sequence"/>
</dbReference>
<dbReference type="EMBL" id="ABIL02000006">
    <property type="protein sequence ID" value="EDS71760.1"/>
    <property type="molecule type" value="Genomic_DNA"/>
</dbReference>
<dbReference type="AlphaFoldDB" id="B1CBW3"/>
<dbReference type="OrthoDB" id="1762443at2"/>